<feature type="transmembrane region" description="Helical" evidence="1">
    <location>
        <begin position="25"/>
        <end position="50"/>
    </location>
</feature>
<reference evidence="3 4" key="1">
    <citation type="journal article" date="2016" name="Nat. Commun.">
        <title>Thousands of microbial genomes shed light on interconnected biogeochemical processes in an aquifer system.</title>
        <authorList>
            <person name="Anantharaman K."/>
            <person name="Brown C.T."/>
            <person name="Hug L.A."/>
            <person name="Sharon I."/>
            <person name="Castelle C.J."/>
            <person name="Probst A.J."/>
            <person name="Thomas B.C."/>
            <person name="Singh A."/>
            <person name="Wilkins M.J."/>
            <person name="Karaoz U."/>
            <person name="Brodie E.L."/>
            <person name="Williams K.H."/>
            <person name="Hubbard S.S."/>
            <person name="Banfield J.F."/>
        </authorList>
    </citation>
    <scope>NUCLEOTIDE SEQUENCE [LARGE SCALE GENOMIC DNA]</scope>
</reference>
<evidence type="ECO:0000313" key="4">
    <source>
        <dbReference type="Proteomes" id="UP000176300"/>
    </source>
</evidence>
<keyword evidence="1" id="KW-1133">Transmembrane helix</keyword>
<dbReference type="AlphaFoldDB" id="A0A1F6NHL9"/>
<protein>
    <recommendedName>
        <fullName evidence="2">DUF8128 domain-containing protein</fullName>
    </recommendedName>
</protein>
<gene>
    <name evidence="3" type="ORF">A2373_00050</name>
</gene>
<dbReference type="InterPro" id="IPR058441">
    <property type="entry name" value="DUF8128"/>
</dbReference>
<feature type="domain" description="DUF8128" evidence="2">
    <location>
        <begin position="110"/>
        <end position="428"/>
    </location>
</feature>
<dbReference type="Pfam" id="PF26449">
    <property type="entry name" value="DUF8128"/>
    <property type="match status" value="1"/>
</dbReference>
<keyword evidence="1" id="KW-0812">Transmembrane</keyword>
<name>A0A1F6NHL9_9BACT</name>
<dbReference type="Proteomes" id="UP000176300">
    <property type="component" value="Unassembled WGS sequence"/>
</dbReference>
<evidence type="ECO:0000259" key="2">
    <source>
        <dbReference type="Pfam" id="PF26449"/>
    </source>
</evidence>
<comment type="caution">
    <text evidence="3">The sequence shown here is derived from an EMBL/GenBank/DDBJ whole genome shotgun (WGS) entry which is preliminary data.</text>
</comment>
<sequence length="490" mass="55585">MDIGSVNIDLSYALVFFQERTAFEIVMSLIANIGWIVLAYFLLYLMVYFWKEYKQEIYKKDWKWVLLAIDVPSVNMQTPKAVEQMFSHLAGAYSEPNIADKFRAGFKQRWFSFEIVSIEGYIQFLVRTEETFRDLVEAAIYAQYPEAEIIEVEDYTQEAPDRFPDDEYDMWSADFGLAENFAFPIRTYIEFEHNISKDEILKDPMGTFLESFSRIGAGEQVWFQILLEPTGNSWKEKVIKKIKDMVGDMVSLTGSNKKAGGGMAGIITDEPKKAFAELGKQLFGGGTAEGETAKTAKDTVKTTKLTPGQSKILEAMEKKITKIGFKTKMRAVYLARKEVFKPARSVNALIGAIGQYNIPSANSIVPTSSVSTNYFMKESRNHSKKTKAMSAYKKRKMNVGGNSFVFNIEELATVWHFPMSYVKTPLVQKTQGKRAEPPSGLPVEIIPLHHEEYVAEEGEKREHKKNKGQNKTIITDAGDVAYFSSDEEYG</sequence>
<organism evidence="3 4">
    <name type="scientific">Candidatus Magasanikbacteria bacterium RIFOXYB1_FULL_40_15</name>
    <dbReference type="NCBI Taxonomy" id="1798697"/>
    <lineage>
        <taxon>Bacteria</taxon>
        <taxon>Candidatus Magasanikiibacteriota</taxon>
    </lineage>
</organism>
<dbReference type="STRING" id="1798697.A2373_00050"/>
<keyword evidence="1" id="KW-0472">Membrane</keyword>
<proteinExistence type="predicted"/>
<dbReference type="EMBL" id="MFQS01000015">
    <property type="protein sequence ID" value="OGH83355.1"/>
    <property type="molecule type" value="Genomic_DNA"/>
</dbReference>
<accession>A0A1F6NHL9</accession>
<evidence type="ECO:0000256" key="1">
    <source>
        <dbReference type="SAM" id="Phobius"/>
    </source>
</evidence>
<evidence type="ECO:0000313" key="3">
    <source>
        <dbReference type="EMBL" id="OGH83355.1"/>
    </source>
</evidence>